<dbReference type="InterPro" id="IPR012902">
    <property type="entry name" value="N_methyl_site"/>
</dbReference>
<keyword evidence="3" id="KW-1185">Reference proteome</keyword>
<feature type="transmembrane region" description="Helical" evidence="1">
    <location>
        <begin position="41"/>
        <end position="64"/>
    </location>
</feature>
<dbReference type="InterPro" id="IPR045584">
    <property type="entry name" value="Pilin-like"/>
</dbReference>
<dbReference type="OrthoDB" id="9924758at2"/>
<evidence type="ECO:0000313" key="3">
    <source>
        <dbReference type="Proteomes" id="UP000253250"/>
    </source>
</evidence>
<gene>
    <name evidence="2" type="ORF">C4900_15460</name>
</gene>
<dbReference type="EMBL" id="PSYR01000002">
    <property type="protein sequence ID" value="RCN57106.1"/>
    <property type="molecule type" value="Genomic_DNA"/>
</dbReference>
<reference evidence="2 3" key="1">
    <citation type="submission" date="2018-02" db="EMBL/GenBank/DDBJ databases">
        <title>Insights into the biology of acidophilic members of the Acidiferrobacteraceae family derived from comparative genomic analyses.</title>
        <authorList>
            <person name="Issotta F."/>
            <person name="Thyssen C."/>
            <person name="Mena C."/>
            <person name="Moya A."/>
            <person name="Bellenberg S."/>
            <person name="Sproer C."/>
            <person name="Covarrubias P.C."/>
            <person name="Sand W."/>
            <person name="Quatrini R."/>
            <person name="Vera M."/>
        </authorList>
    </citation>
    <scope>NUCLEOTIDE SEQUENCE [LARGE SCALE GENOMIC DNA]</scope>
    <source>
        <strain evidence="3">m-1</strain>
    </source>
</reference>
<protein>
    <recommendedName>
        <fullName evidence="4">Prepilin-type N-terminal cleavage/methylation domain-containing protein</fullName>
    </recommendedName>
</protein>
<name>A0A368HF85_9GAMM</name>
<dbReference type="AlphaFoldDB" id="A0A368HF85"/>
<evidence type="ECO:0008006" key="4">
    <source>
        <dbReference type="Google" id="ProtNLM"/>
    </source>
</evidence>
<dbReference type="Proteomes" id="UP000253250">
    <property type="component" value="Unassembled WGS sequence"/>
</dbReference>
<evidence type="ECO:0000256" key="1">
    <source>
        <dbReference type="SAM" id="Phobius"/>
    </source>
</evidence>
<dbReference type="Gene3D" id="3.30.700.10">
    <property type="entry name" value="Glycoprotein, Type 4 Pilin"/>
    <property type="match status" value="1"/>
</dbReference>
<keyword evidence="1" id="KW-1133">Transmembrane helix</keyword>
<proteinExistence type="predicted"/>
<dbReference type="SUPFAM" id="SSF54523">
    <property type="entry name" value="Pili subunits"/>
    <property type="match status" value="1"/>
</dbReference>
<dbReference type="NCBIfam" id="TIGR02532">
    <property type="entry name" value="IV_pilin_GFxxxE"/>
    <property type="match status" value="1"/>
</dbReference>
<evidence type="ECO:0000313" key="2">
    <source>
        <dbReference type="EMBL" id="RCN57106.1"/>
    </source>
</evidence>
<dbReference type="Pfam" id="PF07963">
    <property type="entry name" value="N_methyl"/>
    <property type="match status" value="1"/>
</dbReference>
<sequence>MTVARCCPMARPWWGGDMGGRYPDRPLSATRASRGLTLVELVVVLAIIAILLGAGFLGLLSWLGTDNVHVAQARVRTALQMTMASALTNPPASTTPYHNWSLQLITQGGQQYLYVCTGSHGGCAGNTKPSAGPVQIRVSVVPANVQLTINQSALTCLAFSPLGQPLLAATTPATASAGACYWPAAANGQWTFQARVTGGAAASDSYVF</sequence>
<accession>A0A368HF85</accession>
<comment type="caution">
    <text evidence="2">The sequence shown here is derived from an EMBL/GenBank/DDBJ whole genome shotgun (WGS) entry which is preliminary data.</text>
</comment>
<organism evidence="2 3">
    <name type="scientific">Acidiferrobacter thiooxydans</name>
    <dbReference type="NCBI Taxonomy" id="163359"/>
    <lineage>
        <taxon>Bacteria</taxon>
        <taxon>Pseudomonadati</taxon>
        <taxon>Pseudomonadota</taxon>
        <taxon>Gammaproteobacteria</taxon>
        <taxon>Acidiferrobacterales</taxon>
        <taxon>Acidiferrobacteraceae</taxon>
        <taxon>Acidiferrobacter</taxon>
    </lineage>
</organism>
<keyword evidence="1" id="KW-0472">Membrane</keyword>
<keyword evidence="1" id="KW-0812">Transmembrane</keyword>